<evidence type="ECO:0000256" key="1">
    <source>
        <dbReference type="ARBA" id="ARBA00001400"/>
    </source>
</evidence>
<keyword evidence="14" id="KW-1185">Reference proteome</keyword>
<feature type="domain" description="Uracil-DNA glycosylase-like" evidence="12">
    <location>
        <begin position="52"/>
        <end position="211"/>
    </location>
</feature>
<comment type="catalytic activity">
    <reaction evidence="1 9 11">
        <text>Hydrolyzes single-stranded DNA or mismatched double-stranded DNA and polynucleotides, releasing free uracil.</text>
        <dbReference type="EC" id="3.2.2.27"/>
    </reaction>
</comment>
<dbReference type="InterPro" id="IPR018085">
    <property type="entry name" value="Ura-DNA_Glyclase_AS"/>
</dbReference>
<evidence type="ECO:0000256" key="2">
    <source>
        <dbReference type="ARBA" id="ARBA00002631"/>
    </source>
</evidence>
<evidence type="ECO:0000256" key="11">
    <source>
        <dbReference type="RuleBase" id="RU003780"/>
    </source>
</evidence>
<dbReference type="HAMAP" id="MF_00148">
    <property type="entry name" value="UDG"/>
    <property type="match status" value="1"/>
</dbReference>
<dbReference type="GO" id="GO:0004844">
    <property type="term" value="F:uracil DNA N-glycosylase activity"/>
    <property type="evidence" value="ECO:0007669"/>
    <property type="project" value="UniProtKB-UniRule"/>
</dbReference>
<keyword evidence="7 9" id="KW-0378">Hydrolase</keyword>
<dbReference type="Proteomes" id="UP000031623">
    <property type="component" value="Chromosome"/>
</dbReference>
<evidence type="ECO:0000256" key="6">
    <source>
        <dbReference type="ARBA" id="ARBA00022763"/>
    </source>
</evidence>
<dbReference type="PROSITE" id="PS00130">
    <property type="entry name" value="U_DNA_GLYCOSYLASE"/>
    <property type="match status" value="1"/>
</dbReference>
<evidence type="ECO:0000256" key="7">
    <source>
        <dbReference type="ARBA" id="ARBA00022801"/>
    </source>
</evidence>
<dbReference type="Pfam" id="PF03167">
    <property type="entry name" value="UDG"/>
    <property type="match status" value="1"/>
</dbReference>
<dbReference type="SUPFAM" id="SSF52141">
    <property type="entry name" value="Uracil-DNA glycosylase-like"/>
    <property type="match status" value="1"/>
</dbReference>
<name>A0A090AAB8_9GAMM</name>
<dbReference type="STRING" id="40754.THII_0101"/>
<evidence type="ECO:0000313" key="13">
    <source>
        <dbReference type="EMBL" id="BAP54398.1"/>
    </source>
</evidence>
<dbReference type="NCBIfam" id="NF003592">
    <property type="entry name" value="PRK05254.1-5"/>
    <property type="match status" value="1"/>
</dbReference>
<dbReference type="Gene3D" id="3.40.470.10">
    <property type="entry name" value="Uracil-DNA glycosylase-like domain"/>
    <property type="match status" value="1"/>
</dbReference>
<dbReference type="SMART" id="SM00986">
    <property type="entry name" value="UDG"/>
    <property type="match status" value="1"/>
</dbReference>
<dbReference type="HOGENOM" id="CLU_032162_3_0_6"/>
<evidence type="ECO:0000256" key="4">
    <source>
        <dbReference type="ARBA" id="ARBA00012030"/>
    </source>
</evidence>
<dbReference type="InterPro" id="IPR002043">
    <property type="entry name" value="UDG_fam1"/>
</dbReference>
<evidence type="ECO:0000256" key="3">
    <source>
        <dbReference type="ARBA" id="ARBA00008184"/>
    </source>
</evidence>
<dbReference type="GO" id="GO:0097510">
    <property type="term" value="P:base-excision repair, AP site formation via deaminated base removal"/>
    <property type="evidence" value="ECO:0007669"/>
    <property type="project" value="TreeGrafter"/>
</dbReference>
<keyword evidence="8 9" id="KW-0234">DNA repair</keyword>
<comment type="function">
    <text evidence="2 9 11">Excises uracil residues from the DNA which can arise as a result of misincorporation of dUMP residues by DNA polymerase or due to deamination of cytosine.</text>
</comment>
<feature type="active site" description="Proton acceptor" evidence="9 10">
    <location>
        <position position="67"/>
    </location>
</feature>
<protein>
    <recommendedName>
        <fullName evidence="5 9">Uracil-DNA glycosylase</fullName>
        <shortName evidence="9">UDG</shortName>
        <ecNumber evidence="4 9">3.2.2.27</ecNumber>
    </recommendedName>
</protein>
<comment type="subcellular location">
    <subcellularLocation>
        <location evidence="9">Cytoplasm</location>
    </subcellularLocation>
</comment>
<evidence type="ECO:0000256" key="8">
    <source>
        <dbReference type="ARBA" id="ARBA00023204"/>
    </source>
</evidence>
<dbReference type="FunFam" id="3.40.470.10:FF:000001">
    <property type="entry name" value="Uracil-DNA glycosylase"/>
    <property type="match status" value="1"/>
</dbReference>
<dbReference type="EC" id="3.2.2.27" evidence="4 9"/>
<keyword evidence="6 9" id="KW-0227">DNA damage</keyword>
<dbReference type="InterPro" id="IPR005122">
    <property type="entry name" value="Uracil-DNA_glycosylase-like"/>
</dbReference>
<accession>A0A090AAB8</accession>
<dbReference type="NCBIfam" id="TIGR00628">
    <property type="entry name" value="ung"/>
    <property type="match status" value="1"/>
</dbReference>
<dbReference type="AlphaFoldDB" id="A0A090AAB8"/>
<dbReference type="SMART" id="SM00987">
    <property type="entry name" value="UreE_C"/>
    <property type="match status" value="1"/>
</dbReference>
<evidence type="ECO:0000313" key="14">
    <source>
        <dbReference type="Proteomes" id="UP000031623"/>
    </source>
</evidence>
<evidence type="ECO:0000259" key="12">
    <source>
        <dbReference type="SMART" id="SM00986"/>
    </source>
</evidence>
<dbReference type="EMBL" id="AP014633">
    <property type="protein sequence ID" value="BAP54398.1"/>
    <property type="molecule type" value="Genomic_DNA"/>
</dbReference>
<evidence type="ECO:0000256" key="9">
    <source>
        <dbReference type="HAMAP-Rule" id="MF_00148"/>
    </source>
</evidence>
<proteinExistence type="inferred from homology"/>
<dbReference type="NCBIfam" id="NF003589">
    <property type="entry name" value="PRK05254.1-2"/>
    <property type="match status" value="1"/>
</dbReference>
<dbReference type="NCBIfam" id="NF003591">
    <property type="entry name" value="PRK05254.1-4"/>
    <property type="match status" value="1"/>
</dbReference>
<evidence type="ECO:0000256" key="10">
    <source>
        <dbReference type="PROSITE-ProRule" id="PRU10072"/>
    </source>
</evidence>
<dbReference type="CDD" id="cd10027">
    <property type="entry name" value="UDG-F1-like"/>
    <property type="match status" value="1"/>
</dbReference>
<organism evidence="13 14">
    <name type="scientific">Thioploca ingrica</name>
    <dbReference type="NCBI Taxonomy" id="40754"/>
    <lineage>
        <taxon>Bacteria</taxon>
        <taxon>Pseudomonadati</taxon>
        <taxon>Pseudomonadota</taxon>
        <taxon>Gammaproteobacteria</taxon>
        <taxon>Thiotrichales</taxon>
        <taxon>Thiotrichaceae</taxon>
        <taxon>Thioploca</taxon>
    </lineage>
</organism>
<sequence>MISFLQLTHSWQEQLAPEFEQPYFKKLVTFLEQEITTQTIYPPQHLVFNALEQCHCGEVKVVIIGQDPYHGVGQANGLCFSVNDGIKIPPSLKNIFKEIQADLGIAIPQSGNLERWAKQGVLLLNTILTVRANQPASHRHRGWEQFTDAVIQLISAKPEPIIFLLWGKDAQQKGKLIDNSKHYILQSAHPSPLACRKFFGNQHFSKTNLYLQQQGKSPINW</sequence>
<dbReference type="NCBIfam" id="NF003588">
    <property type="entry name" value="PRK05254.1-1"/>
    <property type="match status" value="1"/>
</dbReference>
<gene>
    <name evidence="9" type="primary">ung</name>
    <name evidence="13" type="ORF">THII_0101</name>
</gene>
<dbReference type="InterPro" id="IPR036895">
    <property type="entry name" value="Uracil-DNA_glycosylase-like_sf"/>
</dbReference>
<dbReference type="OrthoDB" id="9804372at2"/>
<evidence type="ECO:0000256" key="5">
    <source>
        <dbReference type="ARBA" id="ARBA00018429"/>
    </source>
</evidence>
<dbReference type="GO" id="GO:0005737">
    <property type="term" value="C:cytoplasm"/>
    <property type="evidence" value="ECO:0007669"/>
    <property type="project" value="UniProtKB-SubCell"/>
</dbReference>
<keyword evidence="9" id="KW-0963">Cytoplasm</keyword>
<dbReference type="KEGG" id="tig:THII_0101"/>
<dbReference type="PANTHER" id="PTHR11264">
    <property type="entry name" value="URACIL-DNA GLYCOSYLASE"/>
    <property type="match status" value="1"/>
</dbReference>
<dbReference type="PANTHER" id="PTHR11264:SF0">
    <property type="entry name" value="URACIL-DNA GLYCOSYLASE"/>
    <property type="match status" value="1"/>
</dbReference>
<reference evidence="13 14" key="1">
    <citation type="journal article" date="2014" name="ISME J.">
        <title>Ecophysiology of Thioploca ingrica as revealed by the complete genome sequence supplemented with proteomic evidence.</title>
        <authorList>
            <person name="Kojima H."/>
            <person name="Ogura Y."/>
            <person name="Yamamoto N."/>
            <person name="Togashi T."/>
            <person name="Mori H."/>
            <person name="Watanabe T."/>
            <person name="Nemoto F."/>
            <person name="Kurokawa K."/>
            <person name="Hayashi T."/>
            <person name="Fukui M."/>
        </authorList>
    </citation>
    <scope>NUCLEOTIDE SEQUENCE [LARGE SCALE GENOMIC DNA]</scope>
</reference>
<comment type="similarity">
    <text evidence="3 9 11">Belongs to the uracil-DNA glycosylase (UDG) superfamily. UNG family.</text>
</comment>